<dbReference type="PANTHER" id="PTHR42879:SF2">
    <property type="entry name" value="3-OXOACYL-[ACYL-CARRIER-PROTEIN] REDUCTASE FABG"/>
    <property type="match status" value="1"/>
</dbReference>
<name>A0A4U0SGI8_9ACTN</name>
<dbReference type="Pfam" id="PF13561">
    <property type="entry name" value="adh_short_C2"/>
    <property type="match status" value="1"/>
</dbReference>
<evidence type="ECO:0000256" key="2">
    <source>
        <dbReference type="ARBA" id="ARBA00023002"/>
    </source>
</evidence>
<gene>
    <name evidence="3" type="ORF">FCI23_26760</name>
</gene>
<accession>A0A4U0SGI8</accession>
<proteinExistence type="inferred from homology"/>
<comment type="caution">
    <text evidence="3">The sequence shown here is derived from an EMBL/GenBank/DDBJ whole genome shotgun (WGS) entry which is preliminary data.</text>
</comment>
<dbReference type="EMBL" id="SUMC01000028">
    <property type="protein sequence ID" value="TKA08740.1"/>
    <property type="molecule type" value="Genomic_DNA"/>
</dbReference>
<dbReference type="PRINTS" id="PR00080">
    <property type="entry name" value="SDRFAMILY"/>
</dbReference>
<dbReference type="GO" id="GO:0016491">
    <property type="term" value="F:oxidoreductase activity"/>
    <property type="evidence" value="ECO:0007669"/>
    <property type="project" value="UniProtKB-KW"/>
</dbReference>
<organism evidence="3 4">
    <name type="scientific">Actinacidiphila oryziradicis</name>
    <dbReference type="NCBI Taxonomy" id="2571141"/>
    <lineage>
        <taxon>Bacteria</taxon>
        <taxon>Bacillati</taxon>
        <taxon>Actinomycetota</taxon>
        <taxon>Actinomycetes</taxon>
        <taxon>Kitasatosporales</taxon>
        <taxon>Streptomycetaceae</taxon>
        <taxon>Actinacidiphila</taxon>
    </lineage>
</organism>
<dbReference type="RefSeq" id="WP_136726482.1">
    <property type="nucleotide sequence ID" value="NZ_JAOPYF010000013.1"/>
</dbReference>
<evidence type="ECO:0000313" key="4">
    <source>
        <dbReference type="Proteomes" id="UP000305778"/>
    </source>
</evidence>
<protein>
    <submittedName>
        <fullName evidence="3">SDR family oxidoreductase</fullName>
    </submittedName>
</protein>
<dbReference type="Proteomes" id="UP000305778">
    <property type="component" value="Unassembled WGS sequence"/>
</dbReference>
<dbReference type="AlphaFoldDB" id="A0A4U0SGI8"/>
<dbReference type="InterPro" id="IPR050259">
    <property type="entry name" value="SDR"/>
</dbReference>
<dbReference type="InterPro" id="IPR036291">
    <property type="entry name" value="NAD(P)-bd_dom_sf"/>
</dbReference>
<reference evidence="3 4" key="1">
    <citation type="submission" date="2019-04" db="EMBL/GenBank/DDBJ databases">
        <title>Streptomyces oryziradicis sp. nov., a novel actinomycete isolated from rhizosphere soil of rice (Oryza sativa L.).</title>
        <authorList>
            <person name="Li C."/>
        </authorList>
    </citation>
    <scope>NUCLEOTIDE SEQUENCE [LARGE SCALE GENOMIC DNA]</scope>
    <source>
        <strain evidence="3 4">NEAU-C40</strain>
    </source>
</reference>
<keyword evidence="4" id="KW-1185">Reference proteome</keyword>
<dbReference type="SUPFAM" id="SSF51735">
    <property type="entry name" value="NAD(P)-binding Rossmann-fold domains"/>
    <property type="match status" value="1"/>
</dbReference>
<dbReference type="InterPro" id="IPR002347">
    <property type="entry name" value="SDR_fam"/>
</dbReference>
<dbReference type="PRINTS" id="PR00081">
    <property type="entry name" value="GDHRDH"/>
</dbReference>
<dbReference type="Gene3D" id="3.40.50.720">
    <property type="entry name" value="NAD(P)-binding Rossmann-like Domain"/>
    <property type="match status" value="1"/>
</dbReference>
<dbReference type="FunFam" id="3.40.50.720:FF:000173">
    <property type="entry name" value="3-oxoacyl-[acyl-carrier protein] reductase"/>
    <property type="match status" value="1"/>
</dbReference>
<keyword evidence="2" id="KW-0560">Oxidoreductase</keyword>
<dbReference type="OrthoDB" id="9787298at2"/>
<evidence type="ECO:0000313" key="3">
    <source>
        <dbReference type="EMBL" id="TKA08740.1"/>
    </source>
</evidence>
<dbReference type="PANTHER" id="PTHR42879">
    <property type="entry name" value="3-OXOACYL-(ACYL-CARRIER-PROTEIN) REDUCTASE"/>
    <property type="match status" value="1"/>
</dbReference>
<evidence type="ECO:0000256" key="1">
    <source>
        <dbReference type="ARBA" id="ARBA00006484"/>
    </source>
</evidence>
<sequence length="264" mass="27188">MPHDAELSGQVAVVTGAGSASGIGFACAARLGAMGARVVVTSTSDRIHQRVKELATRGVEASGVVADLTVVAEAERLIDHALTRFGGLGILVNNAGMTAVTDLVETAAITELSDEQWHKSVARNLDTAFFVTRAGLRPMLRARYGRIVNVASVSGVLQAYRGDTAYHAAKAGMVGLTKSVALEVAGQGITANAVAPGWIATDSSTPHEIAMGRATPVGRPGRPEEVASLVAHLASPSASYITGQVLVVDGANSLAEERSLGPER</sequence>
<comment type="similarity">
    <text evidence="1">Belongs to the short-chain dehydrogenases/reductases (SDR) family.</text>
</comment>